<sequence>MPLDDPANQESFIDKFQKLHELAWRKQDRSALFKDVAGSESEPGQKYESLKVLFQFTSRYQRRILVTSEYQVALCDANRWFAGQEPSKTKFTQADSYGGEDHSPVRCISPSEESEDEEEPEDEDESEDEDKEDSACGAFIVCGTPGIGKSHFLYYVLVERLLNRLPTCFQTASNKFSYWCERGVFHYAMKEFGLGFTMSNNVWFLMDSNERNVSPNAAILASGARVIQAASPWKVCLGWTEKQNTYNYMWFMKPSPLRELRRFWPDRKFAKILTKKEVTTFATAYGPSPRLITQYARQIDQYRSKLQSKIKRFTFDELKKLVFHIQDLNVDDKGISHWILGIYPGETRNQITVGFHTPQGLKLVKTACPGIWNSHVLDIYTFFNSVGQTRGTAVRLLEDILHQDLPTGGHWKATQLESNNQGPEIFTDSLIVYTTPPPEEPRTESYLLVGPDTYFVEAVPETSTRPQSLTLYRYTSKEAKSGQANVSWDISGYYLPLTPNQETFNSFIVNPQLRSVFALQFTVSEEHQVNEEGLQFLQKHYSDYNLYYILFNSQKDVKLVVPSGYDGKWVSLWHVYVTEDVLLSRSSS</sequence>
<feature type="region of interest" description="Disordered" evidence="1">
    <location>
        <begin position="91"/>
        <end position="131"/>
    </location>
</feature>
<reference evidence="2" key="1">
    <citation type="journal article" date="2021" name="Genome Biol. Evol.">
        <title>The assembled and annotated genome of the fairy-ring fungus Marasmius oreades.</title>
        <authorList>
            <person name="Hiltunen M."/>
            <person name="Ament-Velasquez S.L."/>
            <person name="Johannesson H."/>
        </authorList>
    </citation>
    <scope>NUCLEOTIDE SEQUENCE</scope>
    <source>
        <strain evidence="2">03SP1</strain>
    </source>
</reference>
<evidence type="ECO:0000313" key="2">
    <source>
        <dbReference type="EMBL" id="KAG7094102.1"/>
    </source>
</evidence>
<comment type="caution">
    <text evidence="2">The sequence shown here is derived from an EMBL/GenBank/DDBJ whole genome shotgun (WGS) entry which is preliminary data.</text>
</comment>
<gene>
    <name evidence="2" type="ORF">E1B28_007719</name>
</gene>
<dbReference type="Proteomes" id="UP001049176">
    <property type="component" value="Chromosome 4"/>
</dbReference>
<feature type="compositionally biased region" description="Acidic residues" evidence="1">
    <location>
        <begin position="112"/>
        <end position="131"/>
    </location>
</feature>
<dbReference type="GeneID" id="66076795"/>
<keyword evidence="3" id="KW-1185">Reference proteome</keyword>
<organism evidence="2 3">
    <name type="scientific">Marasmius oreades</name>
    <name type="common">fairy-ring Marasmius</name>
    <dbReference type="NCBI Taxonomy" id="181124"/>
    <lineage>
        <taxon>Eukaryota</taxon>
        <taxon>Fungi</taxon>
        <taxon>Dikarya</taxon>
        <taxon>Basidiomycota</taxon>
        <taxon>Agaricomycotina</taxon>
        <taxon>Agaricomycetes</taxon>
        <taxon>Agaricomycetidae</taxon>
        <taxon>Agaricales</taxon>
        <taxon>Marasmiineae</taxon>
        <taxon>Marasmiaceae</taxon>
        <taxon>Marasmius</taxon>
    </lineage>
</organism>
<dbReference type="PANTHER" id="PTHR33129">
    <property type="entry name" value="PROTEIN KINASE DOMAIN-CONTAINING PROTEIN-RELATED"/>
    <property type="match status" value="1"/>
</dbReference>
<dbReference type="PANTHER" id="PTHR33129:SF1">
    <property type="entry name" value="ATP-BINDING PROTEIN"/>
    <property type="match status" value="1"/>
</dbReference>
<evidence type="ECO:0008006" key="4">
    <source>
        <dbReference type="Google" id="ProtNLM"/>
    </source>
</evidence>
<dbReference type="AlphaFoldDB" id="A0A9P7S2X6"/>
<evidence type="ECO:0000313" key="3">
    <source>
        <dbReference type="Proteomes" id="UP001049176"/>
    </source>
</evidence>
<dbReference type="EMBL" id="CM032184">
    <property type="protein sequence ID" value="KAG7094102.1"/>
    <property type="molecule type" value="Genomic_DNA"/>
</dbReference>
<proteinExistence type="predicted"/>
<accession>A0A9P7S2X6</accession>
<dbReference type="KEGG" id="more:E1B28_007719"/>
<evidence type="ECO:0000256" key="1">
    <source>
        <dbReference type="SAM" id="MobiDB-lite"/>
    </source>
</evidence>
<dbReference type="RefSeq" id="XP_043010572.1">
    <property type="nucleotide sequence ID" value="XM_043152486.1"/>
</dbReference>
<dbReference type="OrthoDB" id="19861at2759"/>
<protein>
    <recommendedName>
        <fullName evidence="4">Crinkler (CRN) family protein</fullName>
    </recommendedName>
</protein>
<name>A0A9P7S2X6_9AGAR</name>
<dbReference type="InterPro" id="IPR052980">
    <property type="entry name" value="Crinkler_effector"/>
</dbReference>